<organism evidence="2 3">
    <name type="scientific">Phormidesmis priestleyi ULC007</name>
    <dbReference type="NCBI Taxonomy" id="1920490"/>
    <lineage>
        <taxon>Bacteria</taxon>
        <taxon>Bacillati</taxon>
        <taxon>Cyanobacteriota</taxon>
        <taxon>Cyanophyceae</taxon>
        <taxon>Leptolyngbyales</taxon>
        <taxon>Leptolyngbyaceae</taxon>
        <taxon>Phormidesmis</taxon>
    </lineage>
</organism>
<dbReference type="AlphaFoldDB" id="A0A2T1D296"/>
<sequence length="160" mass="17720">MDLDQQTQALVEGAPQDGSTPQLVESIAPALKILAQRLRHLQYYVMQTLDDSWVMTTLGHRTESEIEKNVIYAFPTLKDVAAGPFALSDPNMIAVPVPVMDILFQMLAMTSIYSIIFFETPGNVTIGTEVQRAELETLVHQFLQSQVDADTQVNIPSDIA</sequence>
<reference evidence="2 3" key="1">
    <citation type="submission" date="2018-02" db="EMBL/GenBank/DDBJ databases">
        <authorList>
            <person name="Cohen D.B."/>
            <person name="Kent A.D."/>
        </authorList>
    </citation>
    <scope>NUCLEOTIDE SEQUENCE [LARGE SCALE GENOMIC DNA]</scope>
    <source>
        <strain evidence="2 3">ULC007</strain>
    </source>
</reference>
<dbReference type="Proteomes" id="UP000238634">
    <property type="component" value="Unassembled WGS sequence"/>
</dbReference>
<reference evidence="2 3" key="2">
    <citation type="submission" date="2018-03" db="EMBL/GenBank/DDBJ databases">
        <title>The ancient ancestry and fast evolution of plastids.</title>
        <authorList>
            <person name="Moore K.R."/>
            <person name="Magnabosco C."/>
            <person name="Momper L."/>
            <person name="Gold D.A."/>
            <person name="Bosak T."/>
            <person name="Fournier G.P."/>
        </authorList>
    </citation>
    <scope>NUCLEOTIDE SEQUENCE [LARGE SCALE GENOMIC DNA]</scope>
    <source>
        <strain evidence="2 3">ULC007</strain>
    </source>
</reference>
<proteinExistence type="predicted"/>
<evidence type="ECO:0000313" key="2">
    <source>
        <dbReference type="EMBL" id="PSB14622.1"/>
    </source>
</evidence>
<dbReference type="OrthoDB" id="529355at2"/>
<evidence type="ECO:0000313" key="3">
    <source>
        <dbReference type="Proteomes" id="UP000238634"/>
    </source>
</evidence>
<gene>
    <name evidence="2" type="ORF">C7B65_26180</name>
</gene>
<comment type="caution">
    <text evidence="2">The sequence shown here is derived from an EMBL/GenBank/DDBJ whole genome shotgun (WGS) entry which is preliminary data.</text>
</comment>
<dbReference type="RefSeq" id="WP_073075289.1">
    <property type="nucleotide sequence ID" value="NZ_MPPI01000073.1"/>
</dbReference>
<name>A0A2T1D296_9CYAN</name>
<protein>
    <submittedName>
        <fullName evidence="2">Uncharacterized protein</fullName>
    </submittedName>
</protein>
<evidence type="ECO:0000256" key="1">
    <source>
        <dbReference type="SAM" id="MobiDB-lite"/>
    </source>
</evidence>
<keyword evidence="3" id="KW-1185">Reference proteome</keyword>
<dbReference type="EMBL" id="PVWG01000083">
    <property type="protein sequence ID" value="PSB14622.1"/>
    <property type="molecule type" value="Genomic_DNA"/>
</dbReference>
<feature type="region of interest" description="Disordered" evidence="1">
    <location>
        <begin position="1"/>
        <end position="21"/>
    </location>
</feature>
<accession>A0A2T1D296</accession>
<dbReference type="STRING" id="1920490.GCA_001895925_03405"/>